<feature type="non-terminal residue" evidence="1">
    <location>
        <position position="278"/>
    </location>
</feature>
<accession>A0A699JQX1</accession>
<dbReference type="AlphaFoldDB" id="A0A699JQX1"/>
<proteinExistence type="predicted"/>
<sequence length="278" mass="31409">GDFSVASIRKSLDNRFLSVVASKTRWIHDVPIKVNILAWKVRMDSLPTRLNISKRGSSSDREAEVFQVSNDDTAVAQIRLEDKQPEEKTNTDCLVYTTMYKECGHQTFRSPSSAIGFKKPIDILRFLVGLLVLSNGCLNRLRSSAYSWDTTEQHSTHELFSYKEDSNEAAFVKVGLKDDMDARSDVYVLSNGCRKCSDDNDGYYWEYTPDEAKGNVLGMETVRDQSDNTLRVSQSRFYNEKLVQTLLEGHSILSFEGSLSGDCDVEKNNKCSFIYAVG</sequence>
<dbReference type="EMBL" id="BKCJ010438763">
    <property type="protein sequence ID" value="GFA52203.1"/>
    <property type="molecule type" value="Genomic_DNA"/>
</dbReference>
<comment type="caution">
    <text evidence="1">The sequence shown here is derived from an EMBL/GenBank/DDBJ whole genome shotgun (WGS) entry which is preliminary data.</text>
</comment>
<feature type="non-terminal residue" evidence="1">
    <location>
        <position position="1"/>
    </location>
</feature>
<protein>
    <submittedName>
        <fullName evidence="1">Zinc finger, CCHC-type</fullName>
    </submittedName>
</protein>
<reference evidence="1" key="1">
    <citation type="journal article" date="2019" name="Sci. Rep.">
        <title>Draft genome of Tanacetum cinerariifolium, the natural source of mosquito coil.</title>
        <authorList>
            <person name="Yamashiro T."/>
            <person name="Shiraishi A."/>
            <person name="Satake H."/>
            <person name="Nakayama K."/>
        </authorList>
    </citation>
    <scope>NUCLEOTIDE SEQUENCE</scope>
</reference>
<evidence type="ECO:0000313" key="1">
    <source>
        <dbReference type="EMBL" id="GFA52203.1"/>
    </source>
</evidence>
<gene>
    <name evidence="1" type="ORF">Tci_624175</name>
</gene>
<name>A0A699JQX1_TANCI</name>
<organism evidence="1">
    <name type="scientific">Tanacetum cinerariifolium</name>
    <name type="common">Dalmatian daisy</name>
    <name type="synonym">Chrysanthemum cinerariifolium</name>
    <dbReference type="NCBI Taxonomy" id="118510"/>
    <lineage>
        <taxon>Eukaryota</taxon>
        <taxon>Viridiplantae</taxon>
        <taxon>Streptophyta</taxon>
        <taxon>Embryophyta</taxon>
        <taxon>Tracheophyta</taxon>
        <taxon>Spermatophyta</taxon>
        <taxon>Magnoliopsida</taxon>
        <taxon>eudicotyledons</taxon>
        <taxon>Gunneridae</taxon>
        <taxon>Pentapetalae</taxon>
        <taxon>asterids</taxon>
        <taxon>campanulids</taxon>
        <taxon>Asterales</taxon>
        <taxon>Asteraceae</taxon>
        <taxon>Asteroideae</taxon>
        <taxon>Anthemideae</taxon>
        <taxon>Anthemidinae</taxon>
        <taxon>Tanacetum</taxon>
    </lineage>
</organism>